<evidence type="ECO:0000256" key="1">
    <source>
        <dbReference type="SAM" id="MobiDB-lite"/>
    </source>
</evidence>
<dbReference type="EMBL" id="MLJW01003484">
    <property type="protein sequence ID" value="OIQ71960.1"/>
    <property type="molecule type" value="Genomic_DNA"/>
</dbReference>
<evidence type="ECO:0000313" key="2">
    <source>
        <dbReference type="EMBL" id="OIQ71960.1"/>
    </source>
</evidence>
<accession>A0A1J5PMD5</accession>
<sequence length="232" mass="24789">MSTATESVTANSRNSRPTWPPMNKSGMKTATSDRLIDSTVKPTSRAPSKAACIRPMPASIWRLVFSSTTMASSTTKPVATVKAIRLRLLRLKPSRYMMPKVPSSETTVATAGMRVARALRRKALTTRTTSAIEISSVTSISCNDERIEVVLSEATCSATSCGNCACSSGSSARMPSTTSMTLAPGWRVTSTITAGSPLNRPRVLLFSTPSLTSATSDRRIAAVLRQPTTRAR</sequence>
<comment type="caution">
    <text evidence="2">The sequence shown here is derived from an EMBL/GenBank/DDBJ whole genome shotgun (WGS) entry which is preliminary data.</text>
</comment>
<feature type="compositionally biased region" description="Polar residues" evidence="1">
    <location>
        <begin position="1"/>
        <end position="17"/>
    </location>
</feature>
<name>A0A1J5PMD5_9ZZZZ</name>
<organism evidence="2">
    <name type="scientific">mine drainage metagenome</name>
    <dbReference type="NCBI Taxonomy" id="410659"/>
    <lineage>
        <taxon>unclassified sequences</taxon>
        <taxon>metagenomes</taxon>
        <taxon>ecological metagenomes</taxon>
    </lineage>
</organism>
<feature type="region of interest" description="Disordered" evidence="1">
    <location>
        <begin position="1"/>
        <end position="31"/>
    </location>
</feature>
<dbReference type="AntiFam" id="ANF00215">
    <property type="entry name" value="Shadow ORF (opposite nolG)"/>
</dbReference>
<proteinExistence type="predicted"/>
<dbReference type="AlphaFoldDB" id="A0A1J5PMD5"/>
<gene>
    <name evidence="2" type="ORF">GALL_464210</name>
</gene>
<protein>
    <submittedName>
        <fullName evidence="2">Uncharacterized protein</fullName>
    </submittedName>
</protein>
<reference evidence="2" key="1">
    <citation type="submission" date="2016-10" db="EMBL/GenBank/DDBJ databases">
        <title>Sequence of Gallionella enrichment culture.</title>
        <authorList>
            <person name="Poehlein A."/>
            <person name="Muehling M."/>
            <person name="Daniel R."/>
        </authorList>
    </citation>
    <scope>NUCLEOTIDE SEQUENCE</scope>
</reference>